<dbReference type="EMBL" id="CP136594">
    <property type="protein sequence ID" value="WOE74648.1"/>
    <property type="molecule type" value="Genomic_DNA"/>
</dbReference>
<evidence type="ECO:0000259" key="2">
    <source>
        <dbReference type="PROSITE" id="PS50405"/>
    </source>
</evidence>
<dbReference type="Pfam" id="PF14497">
    <property type="entry name" value="GST_C_3"/>
    <property type="match status" value="1"/>
</dbReference>
<name>A0AA97F7F2_9SPHN</name>
<keyword evidence="4" id="KW-1185">Reference proteome</keyword>
<reference evidence="3 4" key="1">
    <citation type="submission" date="2023-10" db="EMBL/GenBank/DDBJ databases">
        <title>Complete genome sequence of a Sphingomonadaceae bacterium.</title>
        <authorList>
            <person name="Yan C."/>
        </authorList>
    </citation>
    <scope>NUCLEOTIDE SEQUENCE [LARGE SCALE GENOMIC DNA]</scope>
    <source>
        <strain evidence="3 4">SCSIO 66989</strain>
    </source>
</reference>
<dbReference type="SFLD" id="SFLDG01150">
    <property type="entry name" value="Main.1:_Beta-like"/>
    <property type="match status" value="1"/>
</dbReference>
<evidence type="ECO:0000313" key="4">
    <source>
        <dbReference type="Proteomes" id="UP001302429"/>
    </source>
</evidence>
<gene>
    <name evidence="3" type="ORF">RB602_12445</name>
</gene>
<dbReference type="InterPro" id="IPR036282">
    <property type="entry name" value="Glutathione-S-Trfase_C_sf"/>
</dbReference>
<feature type="domain" description="GST C-terminal" evidence="2">
    <location>
        <begin position="88"/>
        <end position="211"/>
    </location>
</feature>
<evidence type="ECO:0000313" key="3">
    <source>
        <dbReference type="EMBL" id="WOE74648.1"/>
    </source>
</evidence>
<organism evidence="3 4">
    <name type="scientific">Alterisphingorhabdus coralli</name>
    <dbReference type="NCBI Taxonomy" id="3071408"/>
    <lineage>
        <taxon>Bacteria</taxon>
        <taxon>Pseudomonadati</taxon>
        <taxon>Pseudomonadota</taxon>
        <taxon>Alphaproteobacteria</taxon>
        <taxon>Sphingomonadales</taxon>
        <taxon>Sphingomonadaceae</taxon>
        <taxon>Alterisphingorhabdus (ex Yan et al. 2024)</taxon>
    </lineage>
</organism>
<dbReference type="Gene3D" id="1.20.1050.10">
    <property type="match status" value="1"/>
</dbReference>
<dbReference type="PANTHER" id="PTHR44051">
    <property type="entry name" value="GLUTATHIONE S-TRANSFERASE-RELATED"/>
    <property type="match status" value="1"/>
</dbReference>
<dbReference type="SUPFAM" id="SSF52833">
    <property type="entry name" value="Thioredoxin-like"/>
    <property type="match status" value="1"/>
</dbReference>
<dbReference type="Proteomes" id="UP001302429">
    <property type="component" value="Chromosome"/>
</dbReference>
<dbReference type="SFLD" id="SFLDG00358">
    <property type="entry name" value="Main_(cytGST)"/>
    <property type="match status" value="1"/>
</dbReference>
<dbReference type="CDD" id="cd03046">
    <property type="entry name" value="GST_N_GTT1_like"/>
    <property type="match status" value="1"/>
</dbReference>
<dbReference type="InterPro" id="IPR004046">
    <property type="entry name" value="GST_C"/>
</dbReference>
<dbReference type="PROSITE" id="PS50405">
    <property type="entry name" value="GST_CTER"/>
    <property type="match status" value="1"/>
</dbReference>
<dbReference type="InterPro" id="IPR040079">
    <property type="entry name" value="Glutathione_S-Trfase"/>
</dbReference>
<dbReference type="PROSITE" id="PS50404">
    <property type="entry name" value="GST_NTER"/>
    <property type="match status" value="1"/>
</dbReference>
<dbReference type="InterPro" id="IPR036249">
    <property type="entry name" value="Thioredoxin-like_sf"/>
</dbReference>
<dbReference type="SFLD" id="SFLDS00019">
    <property type="entry name" value="Glutathione_Transferase_(cytos"/>
    <property type="match status" value="1"/>
</dbReference>
<dbReference type="InterPro" id="IPR010987">
    <property type="entry name" value="Glutathione-S-Trfase_C-like"/>
</dbReference>
<dbReference type="SUPFAM" id="SSF47616">
    <property type="entry name" value="GST C-terminal domain-like"/>
    <property type="match status" value="1"/>
</dbReference>
<accession>A0AA97F7F2</accession>
<dbReference type="RefSeq" id="WP_317080908.1">
    <property type="nucleotide sequence ID" value="NZ_CP136594.1"/>
</dbReference>
<dbReference type="AlphaFoldDB" id="A0AA97F7F2"/>
<proteinExistence type="predicted"/>
<protein>
    <submittedName>
        <fullName evidence="3">Glutathione S-transferase family protein</fullName>
    </submittedName>
</protein>
<evidence type="ECO:0000259" key="1">
    <source>
        <dbReference type="PROSITE" id="PS50404"/>
    </source>
</evidence>
<dbReference type="Gene3D" id="3.40.30.10">
    <property type="entry name" value="Glutaredoxin"/>
    <property type="match status" value="1"/>
</dbReference>
<dbReference type="Pfam" id="PF02798">
    <property type="entry name" value="GST_N"/>
    <property type="match status" value="1"/>
</dbReference>
<feature type="domain" description="GST N-terminal" evidence="1">
    <location>
        <begin position="1"/>
        <end position="82"/>
    </location>
</feature>
<dbReference type="KEGG" id="acoa:RB602_12445"/>
<sequence length="211" mass="23213">MSIILHHLEYSRSTRIIWLLEEMKVDYEMVRHARNPETFRSPEELAAVHPLAKAPTVIVDGVTMVESGAIIEYLIERFGDGGFAPAPDSPDRARYLEWMHFAEGTMGMPVILTALAPRFGGLGEALTPFITAEVTKLLGFANDALAGREFLVGDSLTGADINLCYLLEVATAAQLMSAYPELQRYLATMQARPAYEKSLELGGPIIFRPAA</sequence>
<dbReference type="InterPro" id="IPR004045">
    <property type="entry name" value="Glutathione_S-Trfase_N"/>
</dbReference>
<dbReference type="PANTHER" id="PTHR44051:SF9">
    <property type="entry name" value="GLUTATHIONE S-TRANSFERASE 1"/>
    <property type="match status" value="1"/>
</dbReference>